<evidence type="ECO:0000313" key="2">
    <source>
        <dbReference type="EMBL" id="TCT17206.1"/>
    </source>
</evidence>
<comment type="caution">
    <text evidence="2">The sequence shown here is derived from an EMBL/GenBank/DDBJ whole genome shotgun (WGS) entry which is preliminary data.</text>
</comment>
<dbReference type="EMBL" id="SMAL01000001">
    <property type="protein sequence ID" value="TCT17206.1"/>
    <property type="molecule type" value="Genomic_DNA"/>
</dbReference>
<accession>A0A4R3MV67</accession>
<dbReference type="OrthoDB" id="2517683at2"/>
<keyword evidence="3" id="KW-1185">Reference proteome</keyword>
<reference evidence="2 3" key="1">
    <citation type="submission" date="2019-03" db="EMBL/GenBank/DDBJ databases">
        <title>Genomic Encyclopedia of Type Strains, Phase IV (KMG-IV): sequencing the most valuable type-strain genomes for metagenomic binning, comparative biology and taxonomic classification.</title>
        <authorList>
            <person name="Goeker M."/>
        </authorList>
    </citation>
    <scope>NUCLEOTIDE SEQUENCE [LARGE SCALE GENOMIC DNA]</scope>
    <source>
        <strain evidence="2 3">DSM 24629</strain>
    </source>
</reference>
<sequence length="217" mass="25077">MKKLFCIITVCLSLCIGCQRATSGDAGNINLENKPLEVESTNSVNNKVLGKGIVQMPDLSEYTLELQMYNGKYYYDESPGAFQGDNWVGDCKLVLSKDNVMISEFNLTDWNEEMRFQTEFDILTYDYNDDGQYEFLIGQYLSSNIYEYRLYRIKENLEIVNLQNVDYLNISGGGRYSNLLGITETGDIYYKYYDNSRMEYITKMLLFENGTVTKIPL</sequence>
<gene>
    <name evidence="2" type="ORF">EDC18_101504</name>
</gene>
<keyword evidence="1" id="KW-0732">Signal</keyword>
<name>A0A4R3MV67_9FIRM</name>
<proteinExistence type="predicted"/>
<dbReference type="Proteomes" id="UP000294902">
    <property type="component" value="Unassembled WGS sequence"/>
</dbReference>
<evidence type="ECO:0000313" key="3">
    <source>
        <dbReference type="Proteomes" id="UP000294902"/>
    </source>
</evidence>
<protein>
    <submittedName>
        <fullName evidence="2">Uncharacterized protein</fullName>
    </submittedName>
</protein>
<dbReference type="AlphaFoldDB" id="A0A4R3MV67"/>
<feature type="chain" id="PRO_5020584213" evidence="1">
    <location>
        <begin position="22"/>
        <end position="217"/>
    </location>
</feature>
<feature type="signal peptide" evidence="1">
    <location>
        <begin position="1"/>
        <end position="21"/>
    </location>
</feature>
<organism evidence="2 3">
    <name type="scientific">Natranaerovirga pectinivora</name>
    <dbReference type="NCBI Taxonomy" id="682400"/>
    <lineage>
        <taxon>Bacteria</taxon>
        <taxon>Bacillati</taxon>
        <taxon>Bacillota</taxon>
        <taxon>Clostridia</taxon>
        <taxon>Lachnospirales</taxon>
        <taxon>Natranaerovirgaceae</taxon>
        <taxon>Natranaerovirga</taxon>
    </lineage>
</organism>
<evidence type="ECO:0000256" key="1">
    <source>
        <dbReference type="SAM" id="SignalP"/>
    </source>
</evidence>
<dbReference type="RefSeq" id="WP_132249899.1">
    <property type="nucleotide sequence ID" value="NZ_SMAL01000001.1"/>
</dbReference>